<dbReference type="InterPro" id="IPR007492">
    <property type="entry name" value="LytTR_DNA-bd_dom"/>
</dbReference>
<gene>
    <name evidence="4" type="ORF">LX87_02245</name>
</gene>
<dbReference type="OrthoDB" id="1646880at2"/>
<dbReference type="InterPro" id="IPR051271">
    <property type="entry name" value="2C-system_Tx_regulators"/>
</dbReference>
<dbReference type="Gene3D" id="3.40.50.2300">
    <property type="match status" value="1"/>
</dbReference>
<dbReference type="GO" id="GO:0003677">
    <property type="term" value="F:DNA binding"/>
    <property type="evidence" value="ECO:0007669"/>
    <property type="project" value="InterPro"/>
</dbReference>
<evidence type="ECO:0000313" key="4">
    <source>
        <dbReference type="EMBL" id="RAK00537.1"/>
    </source>
</evidence>
<organism evidence="4 5">
    <name type="scientific">Larkinella arboricola</name>
    <dbReference type="NCBI Taxonomy" id="643671"/>
    <lineage>
        <taxon>Bacteria</taxon>
        <taxon>Pseudomonadati</taxon>
        <taxon>Bacteroidota</taxon>
        <taxon>Cytophagia</taxon>
        <taxon>Cytophagales</taxon>
        <taxon>Spirosomataceae</taxon>
        <taxon>Larkinella</taxon>
    </lineage>
</organism>
<reference evidence="4 5" key="1">
    <citation type="submission" date="2018-06" db="EMBL/GenBank/DDBJ databases">
        <title>Genomic Encyclopedia of Archaeal and Bacterial Type Strains, Phase II (KMG-II): from individual species to whole genera.</title>
        <authorList>
            <person name="Goeker M."/>
        </authorList>
    </citation>
    <scope>NUCLEOTIDE SEQUENCE [LARGE SCALE GENOMIC DNA]</scope>
    <source>
        <strain evidence="4 5">DSM 21851</strain>
    </source>
</reference>
<keyword evidence="1" id="KW-0597">Phosphoprotein</keyword>
<dbReference type="GO" id="GO:0000156">
    <property type="term" value="F:phosphorelay response regulator activity"/>
    <property type="evidence" value="ECO:0007669"/>
    <property type="project" value="TreeGrafter"/>
</dbReference>
<evidence type="ECO:0000259" key="2">
    <source>
        <dbReference type="PROSITE" id="PS50110"/>
    </source>
</evidence>
<evidence type="ECO:0000313" key="5">
    <source>
        <dbReference type="Proteomes" id="UP000248790"/>
    </source>
</evidence>
<sequence length="240" mass="27023">MAEPIRCLIVDDEIAAHYVLENYIGRVDRLVLAGQCYNALDAINFLHREPVDLLFLDINMPELSGLELLGALNHTPRTILTTAYTEFALQSYDYGVTDYLVKPIPFPRFLKAVDKVLNLSIPLTALPAAPVLTPKPPVDSIVVKVDADWVRVQFDELLYAQSWGNYVKLFLPGRMLLTPLTTSELESRLPADQFIRIHKSYIVALSKIGRLSGNTLHIGETELPVGITFRRELTERLHNS</sequence>
<evidence type="ECO:0000259" key="3">
    <source>
        <dbReference type="PROSITE" id="PS50930"/>
    </source>
</evidence>
<keyword evidence="5" id="KW-1185">Reference proteome</keyword>
<dbReference type="PANTHER" id="PTHR45526">
    <property type="entry name" value="TRANSCRIPTIONAL REGULATORY PROTEIN DPIA"/>
    <property type="match status" value="1"/>
</dbReference>
<protein>
    <submittedName>
        <fullName evidence="4">LytTR family two component transcriptional regulator</fullName>
    </submittedName>
</protein>
<dbReference type="SMART" id="SM00850">
    <property type="entry name" value="LytTR"/>
    <property type="match status" value="1"/>
</dbReference>
<dbReference type="PANTHER" id="PTHR45526:SF1">
    <property type="entry name" value="TRANSCRIPTIONAL REGULATORY PROTEIN DCUR-RELATED"/>
    <property type="match status" value="1"/>
</dbReference>
<dbReference type="RefSeq" id="WP_111628271.1">
    <property type="nucleotide sequence ID" value="NZ_QLMC01000002.1"/>
</dbReference>
<evidence type="ECO:0000256" key="1">
    <source>
        <dbReference type="PROSITE-ProRule" id="PRU00169"/>
    </source>
</evidence>
<feature type="domain" description="HTH LytTR-type" evidence="3">
    <location>
        <begin position="141"/>
        <end position="239"/>
    </location>
</feature>
<feature type="modified residue" description="4-aspartylphosphate" evidence="1">
    <location>
        <position position="57"/>
    </location>
</feature>
<comment type="caution">
    <text evidence="4">The sequence shown here is derived from an EMBL/GenBank/DDBJ whole genome shotgun (WGS) entry which is preliminary data.</text>
</comment>
<dbReference type="Gene3D" id="2.40.50.1020">
    <property type="entry name" value="LytTr DNA-binding domain"/>
    <property type="match status" value="1"/>
</dbReference>
<dbReference type="PROSITE" id="PS50930">
    <property type="entry name" value="HTH_LYTTR"/>
    <property type="match status" value="1"/>
</dbReference>
<dbReference type="EMBL" id="QLMC01000002">
    <property type="protein sequence ID" value="RAK00537.1"/>
    <property type="molecule type" value="Genomic_DNA"/>
</dbReference>
<accession>A0A327XA33</accession>
<dbReference type="Pfam" id="PF04397">
    <property type="entry name" value="LytTR"/>
    <property type="match status" value="1"/>
</dbReference>
<feature type="domain" description="Response regulatory" evidence="2">
    <location>
        <begin position="6"/>
        <end position="117"/>
    </location>
</feature>
<dbReference type="InterPro" id="IPR001789">
    <property type="entry name" value="Sig_transdc_resp-reg_receiver"/>
</dbReference>
<dbReference type="SUPFAM" id="SSF52172">
    <property type="entry name" value="CheY-like"/>
    <property type="match status" value="1"/>
</dbReference>
<name>A0A327XA33_LARAB</name>
<proteinExistence type="predicted"/>
<dbReference type="PROSITE" id="PS50110">
    <property type="entry name" value="RESPONSE_REGULATORY"/>
    <property type="match status" value="1"/>
</dbReference>
<dbReference type="InterPro" id="IPR011006">
    <property type="entry name" value="CheY-like_superfamily"/>
</dbReference>
<dbReference type="Pfam" id="PF00072">
    <property type="entry name" value="Response_reg"/>
    <property type="match status" value="1"/>
</dbReference>
<dbReference type="AlphaFoldDB" id="A0A327XA33"/>
<dbReference type="Proteomes" id="UP000248790">
    <property type="component" value="Unassembled WGS sequence"/>
</dbReference>
<dbReference type="SMART" id="SM00448">
    <property type="entry name" value="REC"/>
    <property type="match status" value="1"/>
</dbReference>